<dbReference type="SUPFAM" id="SSF51735">
    <property type="entry name" value="NAD(P)-binding Rossmann-fold domains"/>
    <property type="match status" value="1"/>
</dbReference>
<comment type="caution">
    <text evidence="1">The sequence shown here is derived from an EMBL/GenBank/DDBJ whole genome shotgun (WGS) entry which is preliminary data.</text>
</comment>
<dbReference type="AlphaFoldDB" id="A0AAU9JLH0"/>
<dbReference type="PANTHER" id="PTHR48079">
    <property type="entry name" value="PROTEIN YEEZ"/>
    <property type="match status" value="1"/>
</dbReference>
<accession>A0AAU9JLH0</accession>
<dbReference type="Gene3D" id="3.40.50.720">
    <property type="entry name" value="NAD(P)-binding Rossmann-like Domain"/>
    <property type="match status" value="1"/>
</dbReference>
<reference evidence="1" key="1">
    <citation type="submission" date="2021-09" db="EMBL/GenBank/DDBJ databases">
        <authorList>
            <consortium name="AG Swart"/>
            <person name="Singh M."/>
            <person name="Singh A."/>
            <person name="Seah K."/>
            <person name="Emmerich C."/>
        </authorList>
    </citation>
    <scope>NUCLEOTIDE SEQUENCE</scope>
    <source>
        <strain evidence="1">ATCC30299</strain>
    </source>
</reference>
<dbReference type="EMBL" id="CAJZBQ010000045">
    <property type="protein sequence ID" value="CAG9328094.1"/>
    <property type="molecule type" value="Genomic_DNA"/>
</dbReference>
<dbReference type="GO" id="GO:0005737">
    <property type="term" value="C:cytoplasm"/>
    <property type="evidence" value="ECO:0007669"/>
    <property type="project" value="TreeGrafter"/>
</dbReference>
<keyword evidence="2" id="KW-1185">Reference proteome</keyword>
<dbReference type="PANTHER" id="PTHR48079:SF6">
    <property type="entry name" value="NAD(P)-BINDING DOMAIN-CONTAINING PROTEIN-RELATED"/>
    <property type="match status" value="1"/>
</dbReference>
<dbReference type="Proteomes" id="UP001162131">
    <property type="component" value="Unassembled WGS sequence"/>
</dbReference>
<evidence type="ECO:0000313" key="2">
    <source>
        <dbReference type="Proteomes" id="UP001162131"/>
    </source>
</evidence>
<proteinExistence type="predicted"/>
<evidence type="ECO:0000313" key="1">
    <source>
        <dbReference type="EMBL" id="CAG9328094.1"/>
    </source>
</evidence>
<protein>
    <submittedName>
        <fullName evidence="1">Uncharacterized protein</fullName>
    </submittedName>
</protein>
<sequence>MPYTEEGAMVGNITVDVLILAAKKTAESKPVTIVYTSGIGLNGNTAEIIDENHDDISHCPESAAPRGILEKKVINASTENLHGVALRVGWVYGKSFVDQWLKFCKVNNYIYIGGDREDSHICFIHHEDLANMYRVLIEKKAYGLFFAVEPEPVTLQNLIERVSTLGNIHETEKVNPWEHFLGPYGLFLLGHELDQQLYPKRFIDLYDFQYNHKFLDWINFFPFNQIFYDENTKFWQIRNN</sequence>
<gene>
    <name evidence="1" type="ORF">BSTOLATCC_MIC45552</name>
</gene>
<dbReference type="GO" id="GO:0004029">
    <property type="term" value="F:aldehyde dehydrogenase (NAD+) activity"/>
    <property type="evidence" value="ECO:0007669"/>
    <property type="project" value="TreeGrafter"/>
</dbReference>
<name>A0AAU9JLH0_9CILI</name>
<dbReference type="InterPro" id="IPR036291">
    <property type="entry name" value="NAD(P)-bd_dom_sf"/>
</dbReference>
<organism evidence="1 2">
    <name type="scientific">Blepharisma stoltei</name>
    <dbReference type="NCBI Taxonomy" id="1481888"/>
    <lineage>
        <taxon>Eukaryota</taxon>
        <taxon>Sar</taxon>
        <taxon>Alveolata</taxon>
        <taxon>Ciliophora</taxon>
        <taxon>Postciliodesmatophora</taxon>
        <taxon>Heterotrichea</taxon>
        <taxon>Heterotrichida</taxon>
        <taxon>Blepharismidae</taxon>
        <taxon>Blepharisma</taxon>
    </lineage>
</organism>
<dbReference type="InterPro" id="IPR051783">
    <property type="entry name" value="NAD(P)-dependent_oxidoreduct"/>
</dbReference>